<proteinExistence type="predicted"/>
<name>A0A913KVM0_SCHMA</name>
<sequence length="74" mass="8634">MLWRLFSTESIYQHRLWSLLSCTNITNRSKLGHHWKPGCTGRSLRPIMRLFSRIHSTTRMRRSNLGPLASPVNA</sequence>
<reference evidence="1" key="1">
    <citation type="journal article" date="2012" name="PLoS Negl. Trop. Dis.">
        <title>A systematically improved high quality genome and transcriptome of the human blood fluke Schistosoma mansoni.</title>
        <authorList>
            <person name="Protasio A.V."/>
            <person name="Tsai I.J."/>
            <person name="Babbage A."/>
            <person name="Nichol S."/>
            <person name="Hunt M."/>
            <person name="Aslett M.A."/>
            <person name="De Silva N."/>
            <person name="Velarde G.S."/>
            <person name="Anderson T.J."/>
            <person name="Clark R.C."/>
            <person name="Davidson C."/>
            <person name="Dillon G.P."/>
            <person name="Holroyd N.E."/>
            <person name="LoVerde P.T."/>
            <person name="Lloyd C."/>
            <person name="McQuillan J."/>
            <person name="Oliveira G."/>
            <person name="Otto T.D."/>
            <person name="Parker-Manuel S.J."/>
            <person name="Quail M.A."/>
            <person name="Wilson R.A."/>
            <person name="Zerlotini A."/>
            <person name="Dunne D.W."/>
            <person name="Berriman M."/>
        </authorList>
    </citation>
    <scope>NUCLEOTIDE SEQUENCE [LARGE SCALE GENOMIC DNA]</scope>
    <source>
        <strain evidence="1">Puerto Rican</strain>
    </source>
</reference>
<accession>A0A913KVM0</accession>
<keyword evidence="1" id="KW-1185">Reference proteome</keyword>
<dbReference type="WBParaSite" id="Smp_348250.1">
    <property type="protein sequence ID" value="Smp_348250.1"/>
    <property type="gene ID" value="Smp_348250"/>
</dbReference>
<reference evidence="2" key="2">
    <citation type="submission" date="2022-10" db="UniProtKB">
        <authorList>
            <consortium name="WormBaseParasite"/>
        </authorList>
    </citation>
    <scope>IDENTIFICATION</scope>
    <source>
        <strain evidence="2">Puerto Rican</strain>
    </source>
</reference>
<evidence type="ECO:0000313" key="2">
    <source>
        <dbReference type="WBParaSite" id="Smp_348250.1"/>
    </source>
</evidence>
<dbReference type="Proteomes" id="UP000008854">
    <property type="component" value="Unassembled WGS sequence"/>
</dbReference>
<evidence type="ECO:0000313" key="1">
    <source>
        <dbReference type="Proteomes" id="UP000008854"/>
    </source>
</evidence>
<protein>
    <submittedName>
        <fullName evidence="2">Uncharacterized protein</fullName>
    </submittedName>
</protein>
<dbReference type="AlphaFoldDB" id="A0A913KVM0"/>
<organism evidence="1 2">
    <name type="scientific">Schistosoma mansoni</name>
    <name type="common">Blood fluke</name>
    <dbReference type="NCBI Taxonomy" id="6183"/>
    <lineage>
        <taxon>Eukaryota</taxon>
        <taxon>Metazoa</taxon>
        <taxon>Spiralia</taxon>
        <taxon>Lophotrochozoa</taxon>
        <taxon>Platyhelminthes</taxon>
        <taxon>Trematoda</taxon>
        <taxon>Digenea</taxon>
        <taxon>Strigeidida</taxon>
        <taxon>Schistosomatoidea</taxon>
        <taxon>Schistosomatidae</taxon>
        <taxon>Schistosoma</taxon>
    </lineage>
</organism>